<dbReference type="GO" id="GO:0016973">
    <property type="term" value="P:poly(A)+ mRNA export from nucleus"/>
    <property type="evidence" value="ECO:0007669"/>
    <property type="project" value="TreeGrafter"/>
</dbReference>
<feature type="region of interest" description="Disordered" evidence="5">
    <location>
        <begin position="1220"/>
        <end position="1239"/>
    </location>
</feature>
<gene>
    <name evidence="7" type="ORF">PHET_07046</name>
</gene>
<feature type="domain" description="Nucleoporin Nup133/Nup155-like N-terminal" evidence="6">
    <location>
        <begin position="20"/>
        <end position="194"/>
    </location>
</feature>
<organism evidence="7 8">
    <name type="scientific">Paragonimus heterotremus</name>
    <dbReference type="NCBI Taxonomy" id="100268"/>
    <lineage>
        <taxon>Eukaryota</taxon>
        <taxon>Metazoa</taxon>
        <taxon>Spiralia</taxon>
        <taxon>Lophotrochozoa</taxon>
        <taxon>Platyhelminthes</taxon>
        <taxon>Trematoda</taxon>
        <taxon>Digenea</taxon>
        <taxon>Plagiorchiida</taxon>
        <taxon>Troglotremata</taxon>
        <taxon>Troglotrematidae</taxon>
        <taxon>Paragonimus</taxon>
    </lineage>
</organism>
<keyword evidence="3" id="KW-0813">Transport</keyword>
<evidence type="ECO:0000256" key="5">
    <source>
        <dbReference type="SAM" id="MobiDB-lite"/>
    </source>
</evidence>
<evidence type="ECO:0000256" key="3">
    <source>
        <dbReference type="ARBA" id="ARBA00022448"/>
    </source>
</evidence>
<evidence type="ECO:0000256" key="1">
    <source>
        <dbReference type="ARBA" id="ARBA00004123"/>
    </source>
</evidence>
<dbReference type="Gene3D" id="1.20.58.1380">
    <property type="match status" value="1"/>
</dbReference>
<evidence type="ECO:0000313" key="7">
    <source>
        <dbReference type="EMBL" id="KAF5399784.1"/>
    </source>
</evidence>
<proteinExistence type="inferred from homology"/>
<dbReference type="Proteomes" id="UP000748531">
    <property type="component" value="Unassembled WGS sequence"/>
</dbReference>
<keyword evidence="4" id="KW-0539">Nucleus</keyword>
<accession>A0A8J4T859</accession>
<dbReference type="InterPro" id="IPR015943">
    <property type="entry name" value="WD40/YVTN_repeat-like_dom_sf"/>
</dbReference>
<protein>
    <recommendedName>
        <fullName evidence="6">Nucleoporin Nup133/Nup155-like N-terminal domain-containing protein</fullName>
    </recommendedName>
</protein>
<keyword evidence="8" id="KW-1185">Reference proteome</keyword>
<evidence type="ECO:0000256" key="4">
    <source>
        <dbReference type="ARBA" id="ARBA00023242"/>
    </source>
</evidence>
<reference evidence="7" key="1">
    <citation type="submission" date="2019-05" db="EMBL/GenBank/DDBJ databases">
        <title>Annotation for the trematode Paragonimus heterotremus.</title>
        <authorList>
            <person name="Choi Y.-J."/>
        </authorList>
    </citation>
    <scope>NUCLEOTIDE SEQUENCE</scope>
    <source>
        <strain evidence="7">LC</strain>
    </source>
</reference>
<evidence type="ECO:0000259" key="6">
    <source>
        <dbReference type="Pfam" id="PF08801"/>
    </source>
</evidence>
<name>A0A8J4T859_9TREM</name>
<sequence length="1352" mass="148203">MKPIGPKSIHGCVTVDMDDSRMLQVSRLCASLPVFASEALRTCAVSSVRFHPGEWLVIVTGNEFFLWKYSSTGQLQSHSPCLNFSLPASDMPHTALLVGLIIPHSSGPSPSPTGCLALSSCGETLRLWPRLARNSVHTDINLAASFGGLYGDEAIQLEPTSVPGTFVLATRTGHLLLVDPRNARDGVVCRLLTGTSKSDRPSSTGYSGGGSGGGLFSGIGRRVSNLFSLVASTGGLTSRLTPARGGGNMVFVRLITRPNATPNGLCRIYMLLENQLDVWTIDRSLEEQMQDVFSIESLLRTSTHEPLLGQWRAVDMTIRQPSSNVACSSDDPQLIYILVSNAIHGPDDFGMYHLVTLSLSNRQPSTEAPRICQSISSSAVLVEWPFGPLEPNSLQLCLPAMESSLAKSCAPLYPCLLACVYSVRTGQVVVVEVLTGQLVATLEFGRQNSASVSGTTPTGGRLPCPSALIGCGSVDAQNLFVYVTCQRGLLVLSPLSETGFTIGGYSHVADLSHSSIGDSGKSTVKTRPGGISLDSLVGESNRQHADRVPVIVVNTGDRRMLQTTAQLTAHGLTIWDPNDPVRVPLVLEPKDRGFVGVSEAARVYWMGFQEQASKYLSVLLSEPDVQRWISSDFVRLVRRILDERPLFDARWRSVMTSAHADEDIPISEGCLGFQFIVSRPTAEAPILAARRLVAKLDAVQRLKELLSLVSRSDKWVHSNALIPVYEVNQYLGIRFPADTDDKNDAKNEKTRRRFVGEETPATELSCSNEDTMIYSCMLADDDNEVETCAQHLLRSLDPSRALKAAEDEPLDISGLYASVHVLSCFHMAEELIEFTRALHTKLARTPQPMMQPIFQEVALSAGFSPSALQTIQPQEAVLQSITLIPSFIMMLAETVNRGISSSLQPLSDISPGPVPSVVSLVSPTTIQLFLESVDLINVGLATVSAYRDRQLTTLYKATDTPGSPKTHYLAGWLTDARPFGIGDVLLSFFENLVRLGCGELAPDSTTSDDPGLVTADTSQLTKDATARAIDWAGYLLGVAQQRLRWATSHSSWVWSSRAASDSATETDSSKQRLEIVQRLRRMRHWFVQLRKLVIDAIADRLHRPDAALNLAERFADCAQMVRLCYLLELQDGDGGQDDSVSGPLCQRQHHHKLAELLRRVPADYGLADHALRWYFACGEHARVQSLLTLLERTSKQDSLSTEPSRNSTAQDHVFTIPKTPKLTVGGKQQSAHDRKQTTSDPVRQFLRREDARDLAWPHLLSTRRYPEAARMLFEEGCKETRFLGRRKTLLSLAKLTIITDSTESPSIGDKPNKSIGGMLDPFIEKIDLLLECVELQVGFRLAFLSACFFLLY</sequence>
<dbReference type="Pfam" id="PF08801">
    <property type="entry name" value="Nucleoporin_N"/>
    <property type="match status" value="1"/>
</dbReference>
<dbReference type="GO" id="GO:0031080">
    <property type="term" value="C:nuclear pore outer ring"/>
    <property type="evidence" value="ECO:0007669"/>
    <property type="project" value="TreeGrafter"/>
</dbReference>
<dbReference type="OrthoDB" id="6285121at2759"/>
<dbReference type="GO" id="GO:0006606">
    <property type="term" value="P:protein import into nucleus"/>
    <property type="evidence" value="ECO:0007669"/>
    <property type="project" value="TreeGrafter"/>
</dbReference>
<comment type="caution">
    <text evidence="7">The sequence shown here is derived from an EMBL/GenBank/DDBJ whole genome shotgun (WGS) entry which is preliminary data.</text>
</comment>
<evidence type="ECO:0000256" key="2">
    <source>
        <dbReference type="ARBA" id="ARBA00005569"/>
    </source>
</evidence>
<dbReference type="InterPro" id="IPR014908">
    <property type="entry name" value="Nucleoporin_Nup133/Nup155_N"/>
</dbReference>
<dbReference type="EMBL" id="LUCH01003727">
    <property type="protein sequence ID" value="KAF5399784.1"/>
    <property type="molecule type" value="Genomic_DNA"/>
</dbReference>
<dbReference type="InterPro" id="IPR037624">
    <property type="entry name" value="Nup133-like"/>
</dbReference>
<evidence type="ECO:0000313" key="8">
    <source>
        <dbReference type="Proteomes" id="UP000748531"/>
    </source>
</evidence>
<dbReference type="PANTHER" id="PTHR13405">
    <property type="entry name" value="NUCLEAR PORE COMPLEX PROTEIN NUP133"/>
    <property type="match status" value="1"/>
</dbReference>
<dbReference type="SUPFAM" id="SSF117289">
    <property type="entry name" value="Nucleoporin domain"/>
    <property type="match status" value="1"/>
</dbReference>
<dbReference type="GO" id="GO:0017056">
    <property type="term" value="F:structural constituent of nuclear pore"/>
    <property type="evidence" value="ECO:0007669"/>
    <property type="project" value="InterPro"/>
</dbReference>
<comment type="subcellular location">
    <subcellularLocation>
        <location evidence="1">Nucleus</location>
    </subcellularLocation>
</comment>
<dbReference type="Gene3D" id="2.130.10.10">
    <property type="entry name" value="YVTN repeat-like/Quinoprotein amine dehydrogenase"/>
    <property type="match status" value="1"/>
</dbReference>
<dbReference type="GO" id="GO:0000972">
    <property type="term" value="P:transcription-dependent tethering of RNA polymerase II gene DNA at nuclear periphery"/>
    <property type="evidence" value="ECO:0007669"/>
    <property type="project" value="TreeGrafter"/>
</dbReference>
<dbReference type="PANTHER" id="PTHR13405:SF11">
    <property type="entry name" value="NUCLEAR PORE COMPLEX PROTEIN NUP133"/>
    <property type="match status" value="1"/>
</dbReference>
<comment type="similarity">
    <text evidence="2">Belongs to the nucleoporin Nup133 family.</text>
</comment>